<keyword evidence="2" id="KW-1185">Reference proteome</keyword>
<organism evidence="1 2">
    <name type="scientific">Tenacibaculum polynesiense</name>
    <dbReference type="NCBI Taxonomy" id="3137857"/>
    <lineage>
        <taxon>Bacteria</taxon>
        <taxon>Pseudomonadati</taxon>
        <taxon>Bacteroidota</taxon>
        <taxon>Flavobacteriia</taxon>
        <taxon>Flavobacteriales</taxon>
        <taxon>Flavobacteriaceae</taxon>
        <taxon>Tenacibaculum</taxon>
    </lineage>
</organism>
<reference evidence="1 2" key="1">
    <citation type="submission" date="2024-05" db="EMBL/GenBank/DDBJ databases">
        <authorList>
            <person name="Duchaud E."/>
        </authorList>
    </citation>
    <scope>NUCLEOTIDE SEQUENCE [LARGE SCALE GENOMIC DNA]</scope>
    <source>
        <strain evidence="1">Ena-SAMPLE-TAB-13-05-2024-13:56:06:370-140308</strain>
    </source>
</reference>
<protein>
    <submittedName>
        <fullName evidence="1">Uncharacterized protein</fullName>
    </submittedName>
</protein>
<proteinExistence type="predicted"/>
<dbReference type="RefSeq" id="WP_348714202.1">
    <property type="nucleotide sequence ID" value="NZ_CAXJIO010000018.1"/>
</dbReference>
<dbReference type="Proteomes" id="UP001497527">
    <property type="component" value="Unassembled WGS sequence"/>
</dbReference>
<name>A0ABM9PGE3_9FLAO</name>
<evidence type="ECO:0000313" key="1">
    <source>
        <dbReference type="EMBL" id="CAL2104675.1"/>
    </source>
</evidence>
<comment type="caution">
    <text evidence="1">The sequence shown here is derived from an EMBL/GenBank/DDBJ whole genome shotgun (WGS) entry which is preliminary data.</text>
</comment>
<evidence type="ECO:0000313" key="2">
    <source>
        <dbReference type="Proteomes" id="UP001497527"/>
    </source>
</evidence>
<gene>
    <name evidence="1" type="ORF">T190423A01A_90100</name>
</gene>
<dbReference type="EMBL" id="CAXJIO010000018">
    <property type="protein sequence ID" value="CAL2104675.1"/>
    <property type="molecule type" value="Genomic_DNA"/>
</dbReference>
<accession>A0ABM9PGE3</accession>
<sequence length="285" mass="33334">MFNMPGDSNPSLIAEEVAKKFIAKGYKLDFSLQSLEEEIDKIINNPDTYKEGNTELLKAELSAYVGETFCRIFDAEDPGQYFAGGDRNGVNYYSYFIEKGRERFHPSHFFDRRLPIYDFSKKHFKDYLHYQYSTIGERKIVAPGVLFQFLKTPDTLEVRNPEKVALQTSRKYGEKGYCLDFSLKSLQEEIDLILINEKTDSISEQNHILEAELTAYFGETLCRLYGFSWEGVYSYFNIGANRVTCKLMRDDIVVWPSHFFSDYLKNEKMKEDTFKEYVNELVKPF</sequence>